<name>A0A0L0EZR4_9EUKA</name>
<dbReference type="EMBL" id="KQ252739">
    <property type="protein sequence ID" value="KNC69932.1"/>
    <property type="molecule type" value="Genomic_DNA"/>
</dbReference>
<feature type="non-terminal residue" evidence="2">
    <location>
        <position position="1"/>
    </location>
</feature>
<dbReference type="OrthoDB" id="79687at2759"/>
<dbReference type="PROSITE" id="PS50011">
    <property type="entry name" value="PROTEIN_KINASE_DOM"/>
    <property type="match status" value="1"/>
</dbReference>
<dbReference type="eggNOG" id="KOG2137">
    <property type="taxonomic scope" value="Eukaryota"/>
</dbReference>
<dbReference type="InterPro" id="IPR000719">
    <property type="entry name" value="Prot_kinase_dom"/>
</dbReference>
<proteinExistence type="predicted"/>
<keyword evidence="3" id="KW-1185">Reference proteome</keyword>
<reference evidence="2 3" key="1">
    <citation type="submission" date="2011-02" db="EMBL/GenBank/DDBJ databases">
        <title>The Genome Sequence of Sphaeroforma arctica JP610.</title>
        <authorList>
            <consortium name="The Broad Institute Genome Sequencing Platform"/>
            <person name="Russ C."/>
            <person name="Cuomo C."/>
            <person name="Young S.K."/>
            <person name="Zeng Q."/>
            <person name="Gargeya S."/>
            <person name="Alvarado L."/>
            <person name="Berlin A."/>
            <person name="Chapman S.B."/>
            <person name="Chen Z."/>
            <person name="Freedman E."/>
            <person name="Gellesch M."/>
            <person name="Goldberg J."/>
            <person name="Griggs A."/>
            <person name="Gujja S."/>
            <person name="Heilman E."/>
            <person name="Heiman D."/>
            <person name="Howarth C."/>
            <person name="Mehta T."/>
            <person name="Neiman D."/>
            <person name="Pearson M."/>
            <person name="Roberts A."/>
            <person name="Saif S."/>
            <person name="Shea T."/>
            <person name="Shenoy N."/>
            <person name="Sisk P."/>
            <person name="Stolte C."/>
            <person name="Sykes S."/>
            <person name="White J."/>
            <person name="Yandava C."/>
            <person name="Burger G."/>
            <person name="Gray M.W."/>
            <person name="Holland P.W.H."/>
            <person name="King N."/>
            <person name="Lang F.B.F."/>
            <person name="Roger A.J."/>
            <person name="Ruiz-Trillo I."/>
            <person name="Haas B."/>
            <person name="Nusbaum C."/>
            <person name="Birren B."/>
        </authorList>
    </citation>
    <scope>NUCLEOTIDE SEQUENCE [LARGE SCALE GENOMIC DNA]</scope>
    <source>
        <strain evidence="2 3">JP610</strain>
    </source>
</reference>
<sequence>LAKLRHPRLLEIKTPLEETKESLMFVTEVVVASVANLTGKYDNILGGLPRALKDFSLTDVDRQLGLLQVAEGLNFLHKSARLLHG</sequence>
<organism evidence="2 3">
    <name type="scientific">Sphaeroforma arctica JP610</name>
    <dbReference type="NCBI Taxonomy" id="667725"/>
    <lineage>
        <taxon>Eukaryota</taxon>
        <taxon>Ichthyosporea</taxon>
        <taxon>Ichthyophonida</taxon>
        <taxon>Sphaeroforma</taxon>
    </lineage>
</organism>
<dbReference type="PANTHER" id="PTHR12984">
    <property type="entry name" value="SCY1-RELATED S/T PROTEIN KINASE-LIKE"/>
    <property type="match status" value="1"/>
</dbReference>
<dbReference type="PANTHER" id="PTHR12984:SF6">
    <property type="entry name" value="SCY1-LIKE PROTEIN 2"/>
    <property type="match status" value="1"/>
</dbReference>
<dbReference type="AlphaFoldDB" id="A0A0L0EZR4"/>
<feature type="domain" description="Protein kinase" evidence="1">
    <location>
        <begin position="1"/>
        <end position="85"/>
    </location>
</feature>
<dbReference type="GO" id="GO:0005524">
    <property type="term" value="F:ATP binding"/>
    <property type="evidence" value="ECO:0007669"/>
    <property type="project" value="InterPro"/>
</dbReference>
<accession>A0A0L0EZR4</accession>
<dbReference type="GeneID" id="25918053"/>
<dbReference type="RefSeq" id="XP_014143834.1">
    <property type="nucleotide sequence ID" value="XM_014288359.1"/>
</dbReference>
<evidence type="ECO:0000259" key="1">
    <source>
        <dbReference type="PROSITE" id="PS50011"/>
    </source>
</evidence>
<evidence type="ECO:0000313" key="2">
    <source>
        <dbReference type="EMBL" id="KNC69932.1"/>
    </source>
</evidence>
<gene>
    <name evidence="2" type="ORF">SARC_17549</name>
</gene>
<dbReference type="InterPro" id="IPR051177">
    <property type="entry name" value="CIK-Related_Protein"/>
</dbReference>
<evidence type="ECO:0000313" key="3">
    <source>
        <dbReference type="Proteomes" id="UP000054560"/>
    </source>
</evidence>
<feature type="non-terminal residue" evidence="2">
    <location>
        <position position="85"/>
    </location>
</feature>
<dbReference type="Proteomes" id="UP000054560">
    <property type="component" value="Unassembled WGS sequence"/>
</dbReference>
<dbReference type="GO" id="GO:0004672">
    <property type="term" value="F:protein kinase activity"/>
    <property type="evidence" value="ECO:0007669"/>
    <property type="project" value="InterPro"/>
</dbReference>
<protein>
    <recommendedName>
        <fullName evidence="1">Protein kinase domain-containing protein</fullName>
    </recommendedName>
</protein>